<organism evidence="3">
    <name type="scientific">Haemonchus placei</name>
    <name type="common">Barber's pole worm</name>
    <dbReference type="NCBI Taxonomy" id="6290"/>
    <lineage>
        <taxon>Eukaryota</taxon>
        <taxon>Metazoa</taxon>
        <taxon>Ecdysozoa</taxon>
        <taxon>Nematoda</taxon>
        <taxon>Chromadorea</taxon>
        <taxon>Rhabditida</taxon>
        <taxon>Rhabditina</taxon>
        <taxon>Rhabditomorpha</taxon>
        <taxon>Strongyloidea</taxon>
        <taxon>Trichostrongylidae</taxon>
        <taxon>Haemonchus</taxon>
    </lineage>
</organism>
<reference evidence="3" key="1">
    <citation type="submission" date="2017-02" db="UniProtKB">
        <authorList>
            <consortium name="WormBaseParasite"/>
        </authorList>
    </citation>
    <scope>IDENTIFICATION</scope>
</reference>
<accession>A0A0N4VWB0</accession>
<dbReference type="Proteomes" id="UP000268014">
    <property type="component" value="Unassembled WGS sequence"/>
</dbReference>
<dbReference type="AlphaFoldDB" id="A0A0N4VWB0"/>
<proteinExistence type="predicted"/>
<evidence type="ECO:0000313" key="1">
    <source>
        <dbReference type="EMBL" id="VDO10210.1"/>
    </source>
</evidence>
<keyword evidence="2" id="KW-1185">Reference proteome</keyword>
<evidence type="ECO:0000313" key="3">
    <source>
        <dbReference type="WBParaSite" id="HPLM_0000158001-mRNA-1"/>
    </source>
</evidence>
<reference evidence="1 2" key="2">
    <citation type="submission" date="2018-11" db="EMBL/GenBank/DDBJ databases">
        <authorList>
            <consortium name="Pathogen Informatics"/>
        </authorList>
    </citation>
    <scope>NUCLEOTIDE SEQUENCE [LARGE SCALE GENOMIC DNA]</scope>
    <source>
        <strain evidence="1 2">MHpl1</strain>
    </source>
</reference>
<protein>
    <submittedName>
        <fullName evidence="1 3">Uncharacterized protein</fullName>
    </submittedName>
</protein>
<sequence>MDSTADNADILERSFDDFVLVIYAENLYETMEEGFVSAAVWDQETLTQMTPTNLIAILTKKITSRLTRCTF</sequence>
<gene>
    <name evidence="1" type="ORF">HPLM_LOCUS1578</name>
</gene>
<name>A0A0N4VWB0_HAEPC</name>
<dbReference type="WBParaSite" id="HPLM_0000158001-mRNA-1">
    <property type="protein sequence ID" value="HPLM_0000158001-mRNA-1"/>
    <property type="gene ID" value="HPLM_0000158001"/>
</dbReference>
<dbReference type="EMBL" id="UZAF01002179">
    <property type="protein sequence ID" value="VDO10210.1"/>
    <property type="molecule type" value="Genomic_DNA"/>
</dbReference>
<evidence type="ECO:0000313" key="2">
    <source>
        <dbReference type="Proteomes" id="UP000268014"/>
    </source>
</evidence>